<evidence type="ECO:0000259" key="1">
    <source>
        <dbReference type="Pfam" id="PF08818"/>
    </source>
</evidence>
<dbReference type="RefSeq" id="WP_394470554.1">
    <property type="nucleotide sequence ID" value="NZ_JBIGHY010000003.1"/>
</dbReference>
<name>A0ABW7EMR3_9BURK</name>
<keyword evidence="3" id="KW-1185">Reference proteome</keyword>
<comment type="caution">
    <text evidence="2">The sequence shown here is derived from an EMBL/GenBank/DDBJ whole genome shotgun (WGS) entry which is preliminary data.</text>
</comment>
<gene>
    <name evidence="2" type="ORF">ACG02S_11310</name>
</gene>
<sequence length="136" mass="14362">MATANKTAPTDADVEAYCAAQPEARAADCRALIALMQHASGHPPAMWGRMVGFGRHHYVHDSGREGDIFEIGFASGAGGKGDISLYVSGGRERAALLARLGRHREGKGCVYIKRLADVDAGVLAQLCAATLQDLRA</sequence>
<dbReference type="Pfam" id="PF08818">
    <property type="entry name" value="DUF1801"/>
    <property type="match status" value="1"/>
</dbReference>
<evidence type="ECO:0000313" key="3">
    <source>
        <dbReference type="Proteomes" id="UP001606300"/>
    </source>
</evidence>
<evidence type="ECO:0000313" key="2">
    <source>
        <dbReference type="EMBL" id="MFG6414482.1"/>
    </source>
</evidence>
<dbReference type="EMBL" id="JBIGHY010000003">
    <property type="protein sequence ID" value="MFG6414482.1"/>
    <property type="molecule type" value="Genomic_DNA"/>
</dbReference>
<dbReference type="InterPro" id="IPR014922">
    <property type="entry name" value="YdhG-like"/>
</dbReference>
<organism evidence="2 3">
    <name type="scientific">Pelomonas dachongensis</name>
    <dbReference type="NCBI Taxonomy" id="3299029"/>
    <lineage>
        <taxon>Bacteria</taxon>
        <taxon>Pseudomonadati</taxon>
        <taxon>Pseudomonadota</taxon>
        <taxon>Betaproteobacteria</taxon>
        <taxon>Burkholderiales</taxon>
        <taxon>Sphaerotilaceae</taxon>
        <taxon>Roseateles</taxon>
    </lineage>
</organism>
<reference evidence="2 3" key="1">
    <citation type="submission" date="2024-09" db="EMBL/GenBank/DDBJ databases">
        <title>Novel species of the genus Pelomonas and Roseateles isolated from streams.</title>
        <authorList>
            <person name="Lu H."/>
        </authorList>
    </citation>
    <scope>NUCLEOTIDE SEQUENCE [LARGE SCALE GENOMIC DNA]</scope>
    <source>
        <strain evidence="2 3">DC23W</strain>
    </source>
</reference>
<protein>
    <submittedName>
        <fullName evidence="2">DUF1801 domain-containing protein</fullName>
    </submittedName>
</protein>
<feature type="domain" description="YdhG-like" evidence="1">
    <location>
        <begin position="26"/>
        <end position="129"/>
    </location>
</feature>
<accession>A0ABW7EMR3</accession>
<dbReference type="Proteomes" id="UP001606300">
    <property type="component" value="Unassembled WGS sequence"/>
</dbReference>
<proteinExistence type="predicted"/>